<feature type="chain" id="PRO_5039581835" description="Bacterial spore germination immunoglobulin-like domain-containing protein" evidence="2">
    <location>
        <begin position="23"/>
        <end position="273"/>
    </location>
</feature>
<sequence length="273" mass="28475">MRRFSLLLLVVIAGLLFGGCTAARKPVPPAQPRTVVVPAEKSISFDRVDPAKAPDEVKDVAKAMGNTAGTAWVRTGTDTYLLLNQGPQARRLKAEINDVVQRIPRDNFTWLEVKVKYTRQAAVPAAPAGPVLTIARVGKLDRTINGVGFTFSRPAHVPAAPPPSGARPSPAPPAATAGLAAISTPAAGSTITSPVKVSGQGRHPGGELHISLVDGRGHTLAGAPVKVPAGHMGPFETTLHYTAPASPQTGYVEVLAVDGGQEKLLSRVQVTIR</sequence>
<evidence type="ECO:0000256" key="1">
    <source>
        <dbReference type="SAM" id="MobiDB-lite"/>
    </source>
</evidence>
<protein>
    <recommendedName>
        <fullName evidence="3">Bacterial spore germination immunoglobulin-like domain-containing protein</fullName>
    </recommendedName>
</protein>
<proteinExistence type="predicted"/>
<reference evidence="4 5" key="1">
    <citation type="submission" date="2016-04" db="EMBL/GenBank/DDBJ databases">
        <authorList>
            <person name="Evans L.H."/>
            <person name="Alamgir A."/>
            <person name="Owens N."/>
            <person name="Weber N.D."/>
            <person name="Virtaneva K."/>
            <person name="Barbian K."/>
            <person name="Babar A."/>
            <person name="Rosenke K."/>
        </authorList>
    </citation>
    <scope>NUCLEOTIDE SEQUENCE [LARGE SCALE GENOMIC DNA]</scope>
    <source>
        <strain evidence="4 5">LMa1</strain>
    </source>
</reference>
<evidence type="ECO:0000256" key="2">
    <source>
        <dbReference type="SAM" id="SignalP"/>
    </source>
</evidence>
<evidence type="ECO:0000259" key="3">
    <source>
        <dbReference type="Pfam" id="PF10648"/>
    </source>
</evidence>
<dbReference type="OrthoDB" id="1785802at2"/>
<accession>A0A1B7LIS4</accession>
<dbReference type="STRING" id="1838280.A6M21_03205"/>
<dbReference type="RefSeq" id="WP_066666175.1">
    <property type="nucleotide sequence ID" value="NZ_LYVF01000013.1"/>
</dbReference>
<dbReference type="Proteomes" id="UP000078532">
    <property type="component" value="Unassembled WGS sequence"/>
</dbReference>
<dbReference type="EMBL" id="LYVF01000013">
    <property type="protein sequence ID" value="OAT86446.1"/>
    <property type="molecule type" value="Genomic_DNA"/>
</dbReference>
<dbReference type="AlphaFoldDB" id="A0A1B7LIS4"/>
<evidence type="ECO:0000313" key="5">
    <source>
        <dbReference type="Proteomes" id="UP000078532"/>
    </source>
</evidence>
<feature type="region of interest" description="Disordered" evidence="1">
    <location>
        <begin position="155"/>
        <end position="176"/>
    </location>
</feature>
<feature type="domain" description="Bacterial spore germination immunoglobulin-like" evidence="3">
    <location>
        <begin position="181"/>
        <end position="258"/>
    </location>
</feature>
<organism evidence="4 5">
    <name type="scientific">Desulfotomaculum copahuensis</name>
    <dbReference type="NCBI Taxonomy" id="1838280"/>
    <lineage>
        <taxon>Bacteria</taxon>
        <taxon>Bacillati</taxon>
        <taxon>Bacillota</taxon>
        <taxon>Clostridia</taxon>
        <taxon>Eubacteriales</taxon>
        <taxon>Desulfotomaculaceae</taxon>
        <taxon>Desulfotomaculum</taxon>
    </lineage>
</organism>
<name>A0A1B7LIS4_9FIRM</name>
<feature type="signal peptide" evidence="2">
    <location>
        <begin position="1"/>
        <end position="22"/>
    </location>
</feature>
<dbReference type="InterPro" id="IPR018911">
    <property type="entry name" value="Gmad2_Ig-like_dom"/>
</dbReference>
<dbReference type="Pfam" id="PF10648">
    <property type="entry name" value="Gmad2"/>
    <property type="match status" value="1"/>
</dbReference>
<keyword evidence="2" id="KW-0732">Signal</keyword>
<feature type="compositionally biased region" description="Pro residues" evidence="1">
    <location>
        <begin position="159"/>
        <end position="173"/>
    </location>
</feature>
<dbReference type="PROSITE" id="PS51257">
    <property type="entry name" value="PROKAR_LIPOPROTEIN"/>
    <property type="match status" value="1"/>
</dbReference>
<gene>
    <name evidence="4" type="ORF">A6M21_03205</name>
</gene>
<keyword evidence="5" id="KW-1185">Reference proteome</keyword>
<comment type="caution">
    <text evidence="4">The sequence shown here is derived from an EMBL/GenBank/DDBJ whole genome shotgun (WGS) entry which is preliminary data.</text>
</comment>
<evidence type="ECO:0000313" key="4">
    <source>
        <dbReference type="EMBL" id="OAT86446.1"/>
    </source>
</evidence>